<dbReference type="InterPro" id="IPR013176">
    <property type="entry name" value="Ccz1"/>
</dbReference>
<feature type="region of interest" description="Disordered" evidence="2">
    <location>
        <begin position="372"/>
        <end position="413"/>
    </location>
</feature>
<dbReference type="PANTHER" id="PTHR13056:SF0">
    <property type="entry name" value="VACUOLAR FUSION PROTEIN CCZ1 HOMOLOG-RELATED"/>
    <property type="match status" value="1"/>
</dbReference>
<keyword evidence="5" id="KW-1185">Reference proteome</keyword>
<sequence length="856" mass="97297">MYASTKIPKEVIPAHLGFLTIYNPSLGTGDESVKSQITYYYSSQNREDLESPRATNKEFKHNDYLKQQTDEQLRQVGLAQGIIEFGKSFSNGKPVKTIDTEKSRILLHEFEPSWWILASINLTILPCNSGATTYSGQKKSNEYSSRDVKPAELLLMDLLRAHSTFLLHHTSSINELFIQTKRSKFQRILSRYWDLFIARWNVYMHGNPAHNLYLGIKIAACGELGIGVGEEHRGSAEREVLEGFTHQVKGMVDVFVSKFGDERDSGTLNDEFFGEENIQKSWIGNGKELNSEDGAILLGTGYLSRKSIRDISYWIEDLYRWGIYTYGVIDDPNSSDRSRKSRKEYYSERKYLSSDTHKDVLDLNRRKKKKSNLSLVGHTEDVQGSLEQQSTVQGSPKTPTTSKNPKDTQFSNNLSKVVNKQDDSSDNNSTLTHILKLGYGSYKLLGRTWSKGEADNVKAREVTPSSNDLNLKDSSCSSTTGKLDSNKRSFSKGHFLIGLTDDIEDSKNTLREKRTKDQSSNIENLAKFSKISRRKLVLELEHNNVDSIEARENCSTENLQYSWTSHISPETEQKKKTESHQVVIYASKPFIFTFLFKSDQADLASPDIYRILHHQIQQIVDPLLSSTKYRVSKPEIMIDSTETPIFDLVWDPKNLTISSTIPNIPDISEIHVPSTGSFPWSGPEALNTHIQIIKAYITSRESPEFERICKTSRGWWIVWTKILEPVQEYNRKTSQELDCTSNKMAAWSKPEMLEKSDTYEANLNETEKLVSENDTEKSDSSKVTDFYSNNSLRTKREILLIRRTGDHVVPRSMGGLSNASSIIGSERGWSFGPSTLLQEIGVDTRQYIDRLLNLAS</sequence>
<evidence type="ECO:0000313" key="5">
    <source>
        <dbReference type="Proteomes" id="UP000237438"/>
    </source>
</evidence>
<evidence type="ECO:0000256" key="2">
    <source>
        <dbReference type="SAM" id="MobiDB-lite"/>
    </source>
</evidence>
<dbReference type="AlphaFoldDB" id="A0A2S4PSH9"/>
<gene>
    <name evidence="4" type="ORF">EPUL_004645</name>
</gene>
<dbReference type="PANTHER" id="PTHR13056">
    <property type="entry name" value="VACUOLAR FUSION PROTEIN CCZ1 HOMOLOG-RELATED"/>
    <property type="match status" value="1"/>
</dbReference>
<evidence type="ECO:0000259" key="3">
    <source>
        <dbReference type="Pfam" id="PF19031"/>
    </source>
</evidence>
<organism evidence="4 5">
    <name type="scientific">Erysiphe pulchra</name>
    <dbReference type="NCBI Taxonomy" id="225359"/>
    <lineage>
        <taxon>Eukaryota</taxon>
        <taxon>Fungi</taxon>
        <taxon>Dikarya</taxon>
        <taxon>Ascomycota</taxon>
        <taxon>Pezizomycotina</taxon>
        <taxon>Leotiomycetes</taxon>
        <taxon>Erysiphales</taxon>
        <taxon>Erysiphaceae</taxon>
        <taxon>Erysiphe</taxon>
    </lineage>
</organism>
<dbReference type="OrthoDB" id="240546at2759"/>
<evidence type="ECO:0000256" key="1">
    <source>
        <dbReference type="ARBA" id="ARBA00005352"/>
    </source>
</evidence>
<dbReference type="GO" id="GO:0035658">
    <property type="term" value="C:Mon1-Ccz1 complex"/>
    <property type="evidence" value="ECO:0007669"/>
    <property type="project" value="InterPro"/>
</dbReference>
<dbReference type="Proteomes" id="UP000237438">
    <property type="component" value="Unassembled WGS sequence"/>
</dbReference>
<dbReference type="Pfam" id="PF19031">
    <property type="entry name" value="Intu_longin_1"/>
    <property type="match status" value="1"/>
</dbReference>
<feature type="compositionally biased region" description="Polar residues" evidence="2">
    <location>
        <begin position="385"/>
        <end position="413"/>
    </location>
</feature>
<dbReference type="InterPro" id="IPR043987">
    <property type="entry name" value="CCZ1/INTU/HSP4_longin_1"/>
</dbReference>
<reference evidence="4 5" key="1">
    <citation type="submission" date="2017-10" db="EMBL/GenBank/DDBJ databases">
        <title>Development of genomic resources for the powdery mildew, Erysiphe pulchra.</title>
        <authorList>
            <person name="Wadl P.A."/>
            <person name="Mack B.M."/>
            <person name="Moore G."/>
            <person name="Beltz S.B."/>
        </authorList>
    </citation>
    <scope>NUCLEOTIDE SEQUENCE [LARGE SCALE GENOMIC DNA]</scope>
    <source>
        <strain evidence="4">Cflorida</strain>
    </source>
</reference>
<accession>A0A2S4PSH9</accession>
<comment type="caution">
    <text evidence="4">The sequence shown here is derived from an EMBL/GenBank/DDBJ whole genome shotgun (WGS) entry which is preliminary data.</text>
</comment>
<protein>
    <recommendedName>
        <fullName evidence="3">CCZ1/INTU/HSP4 first Longin domain-containing protein</fullName>
    </recommendedName>
</protein>
<dbReference type="EMBL" id="PEDP01000775">
    <property type="protein sequence ID" value="POS84982.1"/>
    <property type="molecule type" value="Genomic_DNA"/>
</dbReference>
<dbReference type="STRING" id="225359.A0A2S4PSH9"/>
<proteinExistence type="inferred from homology"/>
<dbReference type="GO" id="GO:0016192">
    <property type="term" value="P:vesicle-mediated transport"/>
    <property type="evidence" value="ECO:0007669"/>
    <property type="project" value="InterPro"/>
</dbReference>
<feature type="domain" description="CCZ1/INTU/HSP4 first Longin" evidence="3">
    <location>
        <begin position="18"/>
        <end position="122"/>
    </location>
</feature>
<evidence type="ECO:0000313" key="4">
    <source>
        <dbReference type="EMBL" id="POS84982.1"/>
    </source>
</evidence>
<name>A0A2S4PSH9_9PEZI</name>
<comment type="similarity">
    <text evidence="1">Belongs to the CCZ1 family.</text>
</comment>